<dbReference type="SUPFAM" id="SSF55729">
    <property type="entry name" value="Acyl-CoA N-acyltransferases (Nat)"/>
    <property type="match status" value="1"/>
</dbReference>
<dbReference type="PROSITE" id="PS51186">
    <property type="entry name" value="GNAT"/>
    <property type="match status" value="1"/>
</dbReference>
<keyword evidence="5" id="KW-1185">Reference proteome</keyword>
<dbReference type="CDD" id="cd04301">
    <property type="entry name" value="NAT_SF"/>
    <property type="match status" value="1"/>
</dbReference>
<dbReference type="EMBL" id="JBHTCR010000001">
    <property type="protein sequence ID" value="MFC7345702.1"/>
    <property type="molecule type" value="Genomic_DNA"/>
</dbReference>
<name>A0ABW2LU43_9FLAO</name>
<dbReference type="InterPro" id="IPR016181">
    <property type="entry name" value="Acyl_CoA_acyltransferase"/>
</dbReference>
<dbReference type="EC" id="2.3.1.-" evidence="4"/>
<protein>
    <submittedName>
        <fullName evidence="4">GNAT family N-acetyltransferase</fullName>
        <ecNumber evidence="4">2.3.1.-</ecNumber>
    </submittedName>
</protein>
<dbReference type="PANTHER" id="PTHR43800:SF1">
    <property type="entry name" value="PEPTIDYL-LYSINE N-ACETYLTRANSFERASE YJAB"/>
    <property type="match status" value="1"/>
</dbReference>
<evidence type="ECO:0000256" key="2">
    <source>
        <dbReference type="ARBA" id="ARBA00023315"/>
    </source>
</evidence>
<keyword evidence="2 4" id="KW-0012">Acyltransferase</keyword>
<evidence type="ECO:0000259" key="3">
    <source>
        <dbReference type="PROSITE" id="PS51186"/>
    </source>
</evidence>
<dbReference type="Pfam" id="PF13508">
    <property type="entry name" value="Acetyltransf_7"/>
    <property type="match status" value="1"/>
</dbReference>
<dbReference type="PANTHER" id="PTHR43800">
    <property type="entry name" value="PEPTIDYL-LYSINE N-ACETYLTRANSFERASE YJAB"/>
    <property type="match status" value="1"/>
</dbReference>
<proteinExistence type="predicted"/>
<evidence type="ECO:0000313" key="5">
    <source>
        <dbReference type="Proteomes" id="UP001596550"/>
    </source>
</evidence>
<dbReference type="RefSeq" id="WP_378173448.1">
    <property type="nucleotide sequence ID" value="NZ_JBHTCR010000001.1"/>
</dbReference>
<organism evidence="4 5">
    <name type="scientific">Chryseobacterium zhengzhouense</name>
    <dbReference type="NCBI Taxonomy" id="1636086"/>
    <lineage>
        <taxon>Bacteria</taxon>
        <taxon>Pseudomonadati</taxon>
        <taxon>Bacteroidota</taxon>
        <taxon>Flavobacteriia</taxon>
        <taxon>Flavobacteriales</taxon>
        <taxon>Weeksellaceae</taxon>
        <taxon>Chryseobacterium group</taxon>
        <taxon>Chryseobacterium</taxon>
    </lineage>
</organism>
<evidence type="ECO:0000256" key="1">
    <source>
        <dbReference type="ARBA" id="ARBA00022679"/>
    </source>
</evidence>
<gene>
    <name evidence="4" type="ORF">ACFQO9_03085</name>
</gene>
<dbReference type="Proteomes" id="UP001596550">
    <property type="component" value="Unassembled WGS sequence"/>
</dbReference>
<dbReference type="GO" id="GO:0016746">
    <property type="term" value="F:acyltransferase activity"/>
    <property type="evidence" value="ECO:0007669"/>
    <property type="project" value="UniProtKB-KW"/>
</dbReference>
<evidence type="ECO:0000313" key="4">
    <source>
        <dbReference type="EMBL" id="MFC7345702.1"/>
    </source>
</evidence>
<reference evidence="5" key="1">
    <citation type="journal article" date="2019" name="Int. J. Syst. Evol. Microbiol.">
        <title>The Global Catalogue of Microorganisms (GCM) 10K type strain sequencing project: providing services to taxonomists for standard genome sequencing and annotation.</title>
        <authorList>
            <consortium name="The Broad Institute Genomics Platform"/>
            <consortium name="The Broad Institute Genome Sequencing Center for Infectious Disease"/>
            <person name="Wu L."/>
            <person name="Ma J."/>
        </authorList>
    </citation>
    <scope>NUCLEOTIDE SEQUENCE [LARGE SCALE GENOMIC DNA]</scope>
    <source>
        <strain evidence="5">CCUG 54781</strain>
    </source>
</reference>
<sequence length="154" mass="17812">MSTQIRLATLEDYPRIMEIWESAVKATHDFLAEEDFIYFKEVIPKDYLPNLEVFLLIENGEPVGFSSVSEGNLEMLFIHNDYRGKGYGKSLFQFMDETKGITKVDVNEQNYQAIGFYEKLGFRKTGRSEKDGSGKDYPIIHMDLRTMESNLSDQ</sequence>
<dbReference type="Gene3D" id="3.40.630.30">
    <property type="match status" value="1"/>
</dbReference>
<keyword evidence="1 4" id="KW-0808">Transferase</keyword>
<comment type="caution">
    <text evidence="4">The sequence shown here is derived from an EMBL/GenBank/DDBJ whole genome shotgun (WGS) entry which is preliminary data.</text>
</comment>
<dbReference type="InterPro" id="IPR000182">
    <property type="entry name" value="GNAT_dom"/>
</dbReference>
<feature type="domain" description="N-acetyltransferase" evidence="3">
    <location>
        <begin position="3"/>
        <end position="143"/>
    </location>
</feature>
<accession>A0ABW2LU43</accession>